<keyword evidence="1" id="KW-1133">Transmembrane helix</keyword>
<evidence type="ECO:0000256" key="1">
    <source>
        <dbReference type="SAM" id="Phobius"/>
    </source>
</evidence>
<protein>
    <submittedName>
        <fullName evidence="2">Uncharacterized protein</fullName>
    </submittedName>
</protein>
<evidence type="ECO:0000313" key="2">
    <source>
        <dbReference type="EMBL" id="QHS94031.1"/>
    </source>
</evidence>
<accession>A0A6C0BQH6</accession>
<name>A0A6C0BQH6_9ZZZZ</name>
<keyword evidence="1" id="KW-0812">Transmembrane</keyword>
<sequence length="124" mass="14233">MPKESVVSIIQKNIVSLFIITTVCVIFLFSILCMMSSYVKENNKQIRQIETFIEQEKQIDHKKKNADLKSFEKIDSMFNKGKFSLACCPSAFSTDKGCLCVDEETKHMMDTRGKNTQNPHVKCK</sequence>
<feature type="transmembrane region" description="Helical" evidence="1">
    <location>
        <begin position="14"/>
        <end position="39"/>
    </location>
</feature>
<dbReference type="EMBL" id="MN739215">
    <property type="protein sequence ID" value="QHS94031.1"/>
    <property type="molecule type" value="Genomic_DNA"/>
</dbReference>
<proteinExistence type="predicted"/>
<organism evidence="2">
    <name type="scientific">viral metagenome</name>
    <dbReference type="NCBI Taxonomy" id="1070528"/>
    <lineage>
        <taxon>unclassified sequences</taxon>
        <taxon>metagenomes</taxon>
        <taxon>organismal metagenomes</taxon>
    </lineage>
</organism>
<dbReference type="AlphaFoldDB" id="A0A6C0BQH6"/>
<reference evidence="2" key="1">
    <citation type="journal article" date="2020" name="Nature">
        <title>Giant virus diversity and host interactions through global metagenomics.</title>
        <authorList>
            <person name="Schulz F."/>
            <person name="Roux S."/>
            <person name="Paez-Espino D."/>
            <person name="Jungbluth S."/>
            <person name="Walsh D.A."/>
            <person name="Denef V.J."/>
            <person name="McMahon K.D."/>
            <person name="Konstantinidis K.T."/>
            <person name="Eloe-Fadrosh E.A."/>
            <person name="Kyrpides N.C."/>
            <person name="Woyke T."/>
        </authorList>
    </citation>
    <scope>NUCLEOTIDE SEQUENCE</scope>
    <source>
        <strain evidence="2">GVMAG-M-3300018416-26</strain>
    </source>
</reference>
<keyword evidence="1" id="KW-0472">Membrane</keyword>